<name>A0A9P3Q1C2_LYOSH</name>
<evidence type="ECO:0000256" key="1">
    <source>
        <dbReference type="SAM" id="MobiDB-lite"/>
    </source>
</evidence>
<keyword evidence="3" id="KW-1185">Reference proteome</keyword>
<reference evidence="2" key="1">
    <citation type="submission" date="2022-07" db="EMBL/GenBank/DDBJ databases">
        <title>The genome of Lyophyllum shimeji provides insight into the initial evolution of ectomycorrhizal fungal genome.</title>
        <authorList>
            <person name="Kobayashi Y."/>
            <person name="Shibata T."/>
            <person name="Hirakawa H."/>
            <person name="Shigenobu S."/>
            <person name="Nishiyama T."/>
            <person name="Yamada A."/>
            <person name="Hasebe M."/>
            <person name="Kawaguchi M."/>
        </authorList>
    </citation>
    <scope>NUCLEOTIDE SEQUENCE</scope>
    <source>
        <strain evidence="2">AT787</strain>
    </source>
</reference>
<proteinExistence type="predicted"/>
<dbReference type="AlphaFoldDB" id="A0A9P3Q1C2"/>
<evidence type="ECO:0000313" key="3">
    <source>
        <dbReference type="Proteomes" id="UP001063166"/>
    </source>
</evidence>
<feature type="region of interest" description="Disordered" evidence="1">
    <location>
        <begin position="55"/>
        <end position="99"/>
    </location>
</feature>
<dbReference type="Proteomes" id="UP001063166">
    <property type="component" value="Unassembled WGS sequence"/>
</dbReference>
<protein>
    <submittedName>
        <fullName evidence="2">Uncharacterized protein</fullName>
    </submittedName>
</protein>
<organism evidence="2 3">
    <name type="scientific">Lyophyllum shimeji</name>
    <name type="common">Hon-shimeji</name>
    <name type="synonym">Tricholoma shimeji</name>
    <dbReference type="NCBI Taxonomy" id="47721"/>
    <lineage>
        <taxon>Eukaryota</taxon>
        <taxon>Fungi</taxon>
        <taxon>Dikarya</taxon>
        <taxon>Basidiomycota</taxon>
        <taxon>Agaricomycotina</taxon>
        <taxon>Agaricomycetes</taxon>
        <taxon>Agaricomycetidae</taxon>
        <taxon>Agaricales</taxon>
        <taxon>Tricholomatineae</taxon>
        <taxon>Lyophyllaceae</taxon>
        <taxon>Lyophyllum</taxon>
    </lineage>
</organism>
<sequence>MQCEDHDFDRFEDYQEYTQQRARQTVKQFLEVVELPTLWTWIRKFLAEFLADGHVDKDADDQDDEEEDEEEDEDHSATDAIHVSPTLSRLIGSLPAGCG</sequence>
<gene>
    <name evidence="2" type="ORF">LshimejAT787_3200010</name>
</gene>
<accession>A0A9P3Q1C2</accession>
<evidence type="ECO:0000313" key="2">
    <source>
        <dbReference type="EMBL" id="GLB45830.1"/>
    </source>
</evidence>
<feature type="compositionally biased region" description="Acidic residues" evidence="1">
    <location>
        <begin position="58"/>
        <end position="74"/>
    </location>
</feature>
<dbReference type="EMBL" id="BRPK01000032">
    <property type="protein sequence ID" value="GLB45830.1"/>
    <property type="molecule type" value="Genomic_DNA"/>
</dbReference>
<comment type="caution">
    <text evidence="2">The sequence shown here is derived from an EMBL/GenBank/DDBJ whole genome shotgun (WGS) entry which is preliminary data.</text>
</comment>